<evidence type="ECO:0000313" key="2">
    <source>
        <dbReference type="Proteomes" id="UP000050761"/>
    </source>
</evidence>
<sequence>LICIAHPPSIVTGIAPRPPPERSNADEESTSSREPSYRYITVRENARVIRERLRQQGQLLTPAREHYYSVIGNEYETVSLLHTVRQLFYVIWQPALSVNLSMPRTQEFVPPPPTSPIPDRTPNGTGLEALEASRLSDTPHTDSENGDLYAVVSKPRVPASKSDGGLHFAVSRGSSSESHGGR</sequence>
<protein>
    <submittedName>
        <fullName evidence="3">DET1- and DDB1-associated protein 1</fullName>
    </submittedName>
</protein>
<feature type="region of interest" description="Disordered" evidence="1">
    <location>
        <begin position="11"/>
        <end position="36"/>
    </location>
</feature>
<keyword evidence="2" id="KW-1185">Reference proteome</keyword>
<accession>A0A183FVI3</accession>
<name>A0A183FVI3_HELPZ</name>
<organism evidence="2 3">
    <name type="scientific">Heligmosomoides polygyrus</name>
    <name type="common">Parasitic roundworm</name>
    <dbReference type="NCBI Taxonomy" id="6339"/>
    <lineage>
        <taxon>Eukaryota</taxon>
        <taxon>Metazoa</taxon>
        <taxon>Ecdysozoa</taxon>
        <taxon>Nematoda</taxon>
        <taxon>Chromadorea</taxon>
        <taxon>Rhabditida</taxon>
        <taxon>Rhabditina</taxon>
        <taxon>Rhabditomorpha</taxon>
        <taxon>Strongyloidea</taxon>
        <taxon>Heligmosomidae</taxon>
        <taxon>Heligmosomoides</taxon>
    </lineage>
</organism>
<dbReference type="AlphaFoldDB" id="A0A183FVI3"/>
<feature type="region of interest" description="Disordered" evidence="1">
    <location>
        <begin position="106"/>
        <end position="182"/>
    </location>
</feature>
<dbReference type="Proteomes" id="UP000050761">
    <property type="component" value="Unassembled WGS sequence"/>
</dbReference>
<evidence type="ECO:0000256" key="1">
    <source>
        <dbReference type="SAM" id="MobiDB-lite"/>
    </source>
</evidence>
<evidence type="ECO:0000313" key="3">
    <source>
        <dbReference type="WBParaSite" id="HPBE_0001233101-mRNA-1"/>
    </source>
</evidence>
<dbReference type="WBParaSite" id="HPBE_0001233101-mRNA-1">
    <property type="protein sequence ID" value="HPBE_0001233101-mRNA-1"/>
    <property type="gene ID" value="HPBE_0001233101"/>
</dbReference>
<reference evidence="3" key="1">
    <citation type="submission" date="2019-09" db="UniProtKB">
        <authorList>
            <consortium name="WormBaseParasite"/>
        </authorList>
    </citation>
    <scope>IDENTIFICATION</scope>
</reference>
<feature type="compositionally biased region" description="Low complexity" evidence="1">
    <location>
        <begin position="171"/>
        <end position="182"/>
    </location>
</feature>
<proteinExistence type="predicted"/>